<proteinExistence type="predicted"/>
<feature type="transmembrane region" description="Helical" evidence="2">
    <location>
        <begin position="101"/>
        <end position="122"/>
    </location>
</feature>
<feature type="transmembrane region" description="Helical" evidence="2">
    <location>
        <begin position="48"/>
        <end position="66"/>
    </location>
</feature>
<accession>A0A1X7M790</accession>
<feature type="transmembrane region" description="Helical" evidence="2">
    <location>
        <begin position="134"/>
        <end position="159"/>
    </location>
</feature>
<feature type="transmembrane region" description="Helical" evidence="2">
    <location>
        <begin position="171"/>
        <end position="188"/>
    </location>
</feature>
<evidence type="ECO:0000256" key="2">
    <source>
        <dbReference type="SAM" id="Phobius"/>
    </source>
</evidence>
<keyword evidence="2" id="KW-1133">Transmembrane helix</keyword>
<dbReference type="Proteomes" id="UP000193228">
    <property type="component" value="Unassembled WGS sequence"/>
</dbReference>
<gene>
    <name evidence="4" type="ORF">SAMN06265784_12133</name>
</gene>
<evidence type="ECO:0000259" key="3">
    <source>
        <dbReference type="Pfam" id="PF02233"/>
    </source>
</evidence>
<feature type="transmembrane region" description="Helical" evidence="2">
    <location>
        <begin position="12"/>
        <end position="36"/>
    </location>
</feature>
<dbReference type="OrthoDB" id="9091495at2"/>
<feature type="domain" description="NADP transhydrogenase beta-like" evidence="3">
    <location>
        <begin position="56"/>
        <end position="217"/>
    </location>
</feature>
<organism evidence="4 5">
    <name type="scientific">Paraburkholderia susongensis</name>
    <dbReference type="NCBI Taxonomy" id="1515439"/>
    <lineage>
        <taxon>Bacteria</taxon>
        <taxon>Pseudomonadati</taxon>
        <taxon>Pseudomonadota</taxon>
        <taxon>Betaproteobacteria</taxon>
        <taxon>Burkholderiales</taxon>
        <taxon>Burkholderiaceae</taxon>
        <taxon>Paraburkholderia</taxon>
    </lineage>
</organism>
<keyword evidence="5" id="KW-1185">Reference proteome</keyword>
<protein>
    <submittedName>
        <fullName evidence="4">NAD(P) transhydrogenase subunit beta</fullName>
    </submittedName>
</protein>
<dbReference type="RefSeq" id="WP_085489828.1">
    <property type="nucleotide sequence ID" value="NZ_FXAT01000021.1"/>
</dbReference>
<dbReference type="AlphaFoldDB" id="A0A1X7M790"/>
<evidence type="ECO:0000313" key="4">
    <source>
        <dbReference type="EMBL" id="SMG61383.1"/>
    </source>
</evidence>
<dbReference type="PANTHER" id="PTHR44758:SF1">
    <property type="entry name" value="NAD(P) TRANSHYDROGENASE SUBUNIT BETA"/>
    <property type="match status" value="1"/>
</dbReference>
<name>A0A1X7M790_9BURK</name>
<keyword evidence="2" id="KW-0472">Membrane</keyword>
<evidence type="ECO:0000256" key="1">
    <source>
        <dbReference type="ARBA" id="ARBA00023027"/>
    </source>
</evidence>
<keyword evidence="1" id="KW-0520">NAD</keyword>
<keyword evidence="2" id="KW-0812">Transmembrane</keyword>
<evidence type="ECO:0000313" key="5">
    <source>
        <dbReference type="Proteomes" id="UP000193228"/>
    </source>
</evidence>
<sequence>MPQACERTVWMGVLFSLAVAVAAALVAVLMVALVALGHRQFKWHSGRRPYWCALALSAVLAGMFAAGLGASSMVVDAAMAGAVFGAWRVRECNLTRWPGLVALLGSGMGLAVVSGGIARYLSAAARENSERVELYAAVFIGALIFATSAIAFCKLRGALQSDAVARPGHHLVNLLAMLLCGWLGYGFVTEQAQPFGLAALLAMSALASAMGAHLMISREYSGSHAAANDDGCTLHVHAFAARSDGLSVIRRDLLSSIEWHGGEEQTWALRDVASGVVRASAYSHRRGLHDGRRAESRECVRECTRRRLVHFMTRP</sequence>
<dbReference type="STRING" id="1515439.SAMN06265784_12133"/>
<dbReference type="EMBL" id="FXAT01000021">
    <property type="protein sequence ID" value="SMG61383.1"/>
    <property type="molecule type" value="Genomic_DNA"/>
</dbReference>
<dbReference type="InterPro" id="IPR034300">
    <property type="entry name" value="PNTB-like"/>
</dbReference>
<dbReference type="PANTHER" id="PTHR44758">
    <property type="entry name" value="NAD(P) TRANSHYDROGENASE SUBUNIT BETA"/>
    <property type="match status" value="1"/>
</dbReference>
<reference evidence="5" key="1">
    <citation type="submission" date="2017-04" db="EMBL/GenBank/DDBJ databases">
        <authorList>
            <person name="Varghese N."/>
            <person name="Submissions S."/>
        </authorList>
    </citation>
    <scope>NUCLEOTIDE SEQUENCE [LARGE SCALE GENOMIC DNA]</scope>
    <source>
        <strain evidence="5">LMG 29540</strain>
    </source>
</reference>
<dbReference type="Pfam" id="PF02233">
    <property type="entry name" value="PNTB"/>
    <property type="match status" value="1"/>
</dbReference>
<feature type="transmembrane region" description="Helical" evidence="2">
    <location>
        <begin position="194"/>
        <end position="216"/>
    </location>
</feature>